<dbReference type="InterPro" id="IPR004408">
    <property type="entry name" value="Biotin_CoA_COase_ligase"/>
</dbReference>
<keyword evidence="9" id="KW-0460">Magnesium</keyword>
<dbReference type="SUPFAM" id="SSF55681">
    <property type="entry name" value="Class II aaRS and biotin synthetases"/>
    <property type="match status" value="1"/>
</dbReference>
<dbReference type="Pfam" id="PF00004">
    <property type="entry name" value="AAA"/>
    <property type="match status" value="1"/>
</dbReference>
<evidence type="ECO:0000256" key="2">
    <source>
        <dbReference type="ARBA" id="ARBA00008398"/>
    </source>
</evidence>
<dbReference type="GO" id="GO:0003688">
    <property type="term" value="F:DNA replication origin binding"/>
    <property type="evidence" value="ECO:0007669"/>
    <property type="project" value="TreeGrafter"/>
</dbReference>
<keyword evidence="7" id="KW-0547">Nucleotide-binding</keyword>
<dbReference type="GO" id="GO:0004077">
    <property type="term" value="F:biotin--[biotin carboxyl-carrier protein] ligase activity"/>
    <property type="evidence" value="ECO:0007669"/>
    <property type="project" value="InterPro"/>
</dbReference>
<feature type="compositionally biased region" description="Basic and acidic residues" evidence="12">
    <location>
        <begin position="247"/>
        <end position="274"/>
    </location>
</feature>
<feature type="compositionally biased region" description="Polar residues" evidence="12">
    <location>
        <begin position="235"/>
        <end position="245"/>
    </location>
</feature>
<dbReference type="FunFam" id="3.40.50.300:FF:000199">
    <property type="entry name" value="Origin recognition complex subunit 1"/>
    <property type="match status" value="1"/>
</dbReference>
<dbReference type="EMBL" id="JABDTM020028137">
    <property type="protein sequence ID" value="KAH0809446.1"/>
    <property type="molecule type" value="Genomic_DNA"/>
</dbReference>
<gene>
    <name evidence="14" type="ORF">GEV33_013348</name>
</gene>
<feature type="compositionally biased region" description="Basic and acidic residues" evidence="12">
    <location>
        <begin position="289"/>
        <end position="325"/>
    </location>
</feature>
<evidence type="ECO:0000256" key="1">
    <source>
        <dbReference type="ARBA" id="ARBA00004123"/>
    </source>
</evidence>
<dbReference type="FunFam" id="1.10.8.60:FF:000062">
    <property type="entry name" value="Origin recognition complex subunit 1"/>
    <property type="match status" value="1"/>
</dbReference>
<reference evidence="14" key="1">
    <citation type="journal article" date="2020" name="J Insects Food Feed">
        <title>The yellow mealworm (Tenebrio molitor) genome: a resource for the emerging insects as food and feed industry.</title>
        <authorList>
            <person name="Eriksson T."/>
            <person name="Andere A."/>
            <person name="Kelstrup H."/>
            <person name="Emery V."/>
            <person name="Picard C."/>
        </authorList>
    </citation>
    <scope>NUCLEOTIDE SEQUENCE</scope>
    <source>
        <strain evidence="14">Stoneville</strain>
        <tissue evidence="14">Whole head</tissue>
    </source>
</reference>
<evidence type="ECO:0000256" key="7">
    <source>
        <dbReference type="ARBA" id="ARBA00022741"/>
    </source>
</evidence>
<dbReference type="SUPFAM" id="SSF52540">
    <property type="entry name" value="P-loop containing nucleoside triphosphate hydrolases"/>
    <property type="match status" value="1"/>
</dbReference>
<comment type="similarity">
    <text evidence="2">Belongs to the ORC1 family.</text>
</comment>
<evidence type="ECO:0000256" key="11">
    <source>
        <dbReference type="ARBA" id="ARBA00023242"/>
    </source>
</evidence>
<evidence type="ECO:0000256" key="10">
    <source>
        <dbReference type="ARBA" id="ARBA00023125"/>
    </source>
</evidence>
<dbReference type="InterPro" id="IPR027417">
    <property type="entry name" value="P-loop_NTPase"/>
</dbReference>
<feature type="region of interest" description="Disordered" evidence="12">
    <location>
        <begin position="497"/>
        <end position="525"/>
    </location>
</feature>
<keyword evidence="6" id="KW-0479">Metal-binding</keyword>
<evidence type="ECO:0000256" key="5">
    <source>
        <dbReference type="ARBA" id="ARBA00022705"/>
    </source>
</evidence>
<evidence type="ECO:0000313" key="14">
    <source>
        <dbReference type="EMBL" id="KAH0809446.1"/>
    </source>
</evidence>
<dbReference type="InterPro" id="IPR003959">
    <property type="entry name" value="ATPase_AAA_core"/>
</dbReference>
<dbReference type="PROSITE" id="PS51733">
    <property type="entry name" value="BPL_LPL_CATALYTIC"/>
    <property type="match status" value="1"/>
</dbReference>
<reference evidence="14" key="2">
    <citation type="submission" date="2021-08" db="EMBL/GenBank/DDBJ databases">
        <authorList>
            <person name="Eriksson T."/>
        </authorList>
    </citation>
    <scope>NUCLEOTIDE SEQUENCE</scope>
    <source>
        <strain evidence="14">Stoneville</strain>
        <tissue evidence="14">Whole head</tissue>
    </source>
</reference>
<feature type="domain" description="BPL/LPL catalytic" evidence="13">
    <location>
        <begin position="682"/>
        <end position="875"/>
    </location>
</feature>
<dbReference type="Gene3D" id="3.40.50.300">
    <property type="entry name" value="P-loop containing nucleotide triphosphate hydrolases"/>
    <property type="match status" value="1"/>
</dbReference>
<dbReference type="Proteomes" id="UP000719412">
    <property type="component" value="Unassembled WGS sequence"/>
</dbReference>
<dbReference type="InterPro" id="IPR050311">
    <property type="entry name" value="ORC1/CDC6"/>
</dbReference>
<dbReference type="PANTHER" id="PTHR10763:SF23">
    <property type="entry name" value="ORIGIN RECOGNITION COMPLEX SUBUNIT 1"/>
    <property type="match status" value="1"/>
</dbReference>
<organism evidence="14 15">
    <name type="scientific">Tenebrio molitor</name>
    <name type="common">Yellow mealworm beetle</name>
    <dbReference type="NCBI Taxonomy" id="7067"/>
    <lineage>
        <taxon>Eukaryota</taxon>
        <taxon>Metazoa</taxon>
        <taxon>Ecdysozoa</taxon>
        <taxon>Arthropoda</taxon>
        <taxon>Hexapoda</taxon>
        <taxon>Insecta</taxon>
        <taxon>Pterygota</taxon>
        <taxon>Neoptera</taxon>
        <taxon>Endopterygota</taxon>
        <taxon>Coleoptera</taxon>
        <taxon>Polyphaga</taxon>
        <taxon>Cucujiformia</taxon>
        <taxon>Tenebrionidae</taxon>
        <taxon>Tenebrio</taxon>
    </lineage>
</organism>
<keyword evidence="15" id="KW-1185">Reference proteome</keyword>
<protein>
    <recommendedName>
        <fullName evidence="4">Origin recognition complex subunit 1</fullName>
    </recommendedName>
</protein>
<dbReference type="GO" id="GO:0033314">
    <property type="term" value="P:mitotic DNA replication checkpoint signaling"/>
    <property type="evidence" value="ECO:0007669"/>
    <property type="project" value="TreeGrafter"/>
</dbReference>
<dbReference type="GO" id="GO:0005664">
    <property type="term" value="C:nuclear origin of replication recognition complex"/>
    <property type="evidence" value="ECO:0007669"/>
    <property type="project" value="TreeGrafter"/>
</dbReference>
<dbReference type="PANTHER" id="PTHR10763">
    <property type="entry name" value="CELL DIVISION CONTROL PROTEIN 6-RELATED"/>
    <property type="match status" value="1"/>
</dbReference>
<dbReference type="GO" id="GO:0016887">
    <property type="term" value="F:ATP hydrolysis activity"/>
    <property type="evidence" value="ECO:0007669"/>
    <property type="project" value="InterPro"/>
</dbReference>
<keyword evidence="8" id="KW-0067">ATP-binding</keyword>
<dbReference type="SMART" id="SM00382">
    <property type="entry name" value="AAA"/>
    <property type="match status" value="1"/>
</dbReference>
<name>A0A8J6H829_TENMO</name>
<evidence type="ECO:0000256" key="12">
    <source>
        <dbReference type="SAM" id="MobiDB-lite"/>
    </source>
</evidence>
<dbReference type="InterPro" id="IPR041083">
    <property type="entry name" value="AAA_lid_10"/>
</dbReference>
<dbReference type="InterPro" id="IPR003593">
    <property type="entry name" value="AAA+_ATPase"/>
</dbReference>
<comment type="caution">
    <text evidence="14">The sequence shown here is derived from an EMBL/GenBank/DDBJ whole genome shotgun (WGS) entry which is preliminary data.</text>
</comment>
<evidence type="ECO:0000313" key="15">
    <source>
        <dbReference type="Proteomes" id="UP000719412"/>
    </source>
</evidence>
<accession>A0A8J6H829</accession>
<keyword evidence="5" id="KW-0235">DNA replication</keyword>
<feature type="region of interest" description="Disordered" evidence="12">
    <location>
        <begin position="945"/>
        <end position="969"/>
    </location>
</feature>
<dbReference type="Gene3D" id="1.10.8.60">
    <property type="match status" value="1"/>
</dbReference>
<dbReference type="NCBIfam" id="TIGR00121">
    <property type="entry name" value="birA_ligase"/>
    <property type="match status" value="1"/>
</dbReference>
<dbReference type="InterPro" id="IPR045864">
    <property type="entry name" value="aa-tRNA-synth_II/BPL/LPL"/>
</dbReference>
<evidence type="ECO:0000256" key="9">
    <source>
        <dbReference type="ARBA" id="ARBA00022842"/>
    </source>
</evidence>
<evidence type="ECO:0000256" key="4">
    <source>
        <dbReference type="ARBA" id="ARBA00019081"/>
    </source>
</evidence>
<sequence>MIFTLCYAYATIIQWWRLRTLRNKLNGTLNDHNALLVCSGCTVHDSRKHRSLENLLFKTDNRIACTVVPKQKLNLNQWIAFPKNLRYFPINIKDNKLQIDNGCIFILLQAVLDNYTRHEGAIIQIENFGELIGWKATDSFEVVVKTDLNRLTKLINQYAQTEIDINHELKLLKIETVDVEGTTTVIKYEKKYLRGQTLKYSYAPVHWNKFVSEVKDLYAKIRDITNPKIKIENGSTKCFDTSNTKPVKKEAKKSAEKTLDVKKETKKPSDDKNTLDVSSGAEHRRHKQNKIEKKVRDGGAKSKTDSAKTKHKSKCVEEKNEAPKAKKEHKRTVNKLVKQSSVKENESEAKMDERDKKDIQSAGLGQVKPPNVLVYADSLITKDNVKRVLFSILNKERYTIYDLPTSSKHASWDKSTVLVVVCGGVPPDLTSSLIQYFLSGGHLLCICSDLMYSVLYTFTTAEVREHELVRFSYGSWERVKMMHHIFCYQASPAKKQFSKDSDQSNHSSNGSSPLAPRTPSNVELRHNDKDYNIQVQVLGTEETWQTPSLLLAKVKASQGRAIFSQVHLEIDPDEFENDEDKYRSLLSSNEARLEILKDILSNHLDLVCDESFGKVQYSPGYFLGRYDAKMNMMSDCESVANNQLTCDKISVVFCGHNVDPGAATSIRLPVLIHSCPSNFSTLDYFETLDTEDIGRLVIYSDILTSSQHLLAKKLRHGLVVIPRQQTNGVGRSSNTWLSPMGSASFSLQMHIPLDTAVGKSLSLIQHMVMVAVVSAIKKMEGYEVLTLGIKWPNDLYADSSIKLGGIVVSSTIFSNLAIVNIGCGVNLSNQNPTVCINDLIERINKENNTSLRPIPYEKYFAIVFNEIERIYFDVQKKGIDGFTDLYYKHWLHSNAEVTIQDEKGDTKRAKVAGIDQYGFLTVRFEDGTVTSVQPDVKRNLNSSFGASEQDCLSPPKVAKSKTKRDNPAETKTGDLTLVINKKSLTCRRKCYYYESCSESEDSDAQEIFINVKRKVKTPVKYNDETYISPFKSLRITDEAHVTPVKNKALAKDIFCEAKTPKNSAKKATPRSTIKLIREGVITPKVQSRSRTLELESTPLKRARSQLHVSYVPTNLPCREKEYKDIFNFLEGKLLDKCGGCMYISGVPGTGKTATVTSVINQLVTLAKAGDLPEFQYVNINGMKLTEPRQAYVEIVKQLVGKTVTWEQAQTTLEEKFTKKSKQMKLPIILLVDELDIVCTKRQDVVYNILDWPTKPNTQLIVITIANTMDLPERLLMNRVTSRLGLTRLTFQAYTHKQLQEIVAKRLAGTNSFNPDAVQLVARKVASVSGDARRALDICRRAAEIAETEGGDTQVTMSHVNEALRAMITQPKVRAIKHCSRLEQYVLQAVISEVERTGIEETIFSDVYRMLVSICAINGFNLVSCTVALRAVSRLGACRLLLVDQKCHDLDERIILNVSPDDVYYALKEE</sequence>
<dbReference type="InterPro" id="IPR004143">
    <property type="entry name" value="BPL_LPL_catalytic"/>
</dbReference>
<dbReference type="Pfam" id="PF09079">
    <property type="entry name" value="WHD_Cdc6"/>
    <property type="match status" value="1"/>
</dbReference>
<comment type="subcellular location">
    <subcellularLocation>
        <location evidence="1">Nucleus</location>
    </subcellularLocation>
</comment>
<dbReference type="Pfam" id="PF03099">
    <property type="entry name" value="BPL_LplA_LipB"/>
    <property type="match status" value="1"/>
</dbReference>
<keyword evidence="10" id="KW-0238">DNA-binding</keyword>
<keyword evidence="11" id="KW-0539">Nucleus</keyword>
<evidence type="ECO:0000256" key="3">
    <source>
        <dbReference type="ARBA" id="ARBA00009934"/>
    </source>
</evidence>
<dbReference type="CDD" id="cd00009">
    <property type="entry name" value="AAA"/>
    <property type="match status" value="1"/>
</dbReference>
<dbReference type="InterPro" id="IPR015163">
    <property type="entry name" value="Cdc6_C"/>
</dbReference>
<feature type="region of interest" description="Disordered" evidence="12">
    <location>
        <begin position="235"/>
        <end position="360"/>
    </location>
</feature>
<feature type="compositionally biased region" description="Basic and acidic residues" evidence="12">
    <location>
        <begin position="341"/>
        <end position="359"/>
    </location>
</feature>
<proteinExistence type="inferred from homology"/>
<comment type="similarity">
    <text evidence="3">Belongs to the biotin--protein ligase family.</text>
</comment>
<evidence type="ECO:0000256" key="8">
    <source>
        <dbReference type="ARBA" id="ARBA00022840"/>
    </source>
</evidence>
<dbReference type="Pfam" id="PF17872">
    <property type="entry name" value="AAA_lid_10"/>
    <property type="match status" value="1"/>
</dbReference>
<evidence type="ECO:0000259" key="13">
    <source>
        <dbReference type="PROSITE" id="PS51733"/>
    </source>
</evidence>
<evidence type="ECO:0000256" key="6">
    <source>
        <dbReference type="ARBA" id="ARBA00022723"/>
    </source>
</evidence>
<dbReference type="GO" id="GO:0046872">
    <property type="term" value="F:metal ion binding"/>
    <property type="evidence" value="ECO:0007669"/>
    <property type="project" value="UniProtKB-KW"/>
</dbReference>
<dbReference type="Gene3D" id="3.30.930.10">
    <property type="entry name" value="Bira Bifunctional Protein, Domain 2"/>
    <property type="match status" value="1"/>
</dbReference>
<dbReference type="GO" id="GO:0006270">
    <property type="term" value="P:DNA replication initiation"/>
    <property type="evidence" value="ECO:0007669"/>
    <property type="project" value="TreeGrafter"/>
</dbReference>
<dbReference type="GO" id="GO:0005524">
    <property type="term" value="F:ATP binding"/>
    <property type="evidence" value="ECO:0007669"/>
    <property type="project" value="UniProtKB-KW"/>
</dbReference>